<dbReference type="GO" id="GO:0005829">
    <property type="term" value="C:cytosol"/>
    <property type="evidence" value="ECO:0007669"/>
    <property type="project" value="TreeGrafter"/>
</dbReference>
<evidence type="ECO:0000259" key="2">
    <source>
        <dbReference type="PROSITE" id="PS50943"/>
    </source>
</evidence>
<dbReference type="RefSeq" id="WP_182848460.1">
    <property type="nucleotide sequence ID" value="NZ_BAAALP010000060.1"/>
</dbReference>
<dbReference type="AlphaFoldDB" id="A0A7W3QR97"/>
<comment type="caution">
    <text evidence="3">The sequence shown here is derived from an EMBL/GenBank/DDBJ whole genome shotgun (WGS) entry which is preliminary data.</text>
</comment>
<dbReference type="CDD" id="cd00093">
    <property type="entry name" value="HTH_XRE"/>
    <property type="match status" value="1"/>
</dbReference>
<dbReference type="PANTHER" id="PTHR46797">
    <property type="entry name" value="HTH-TYPE TRANSCRIPTIONAL REGULATOR"/>
    <property type="match status" value="1"/>
</dbReference>
<dbReference type="GO" id="GO:0003677">
    <property type="term" value="F:DNA binding"/>
    <property type="evidence" value="ECO:0007669"/>
    <property type="project" value="UniProtKB-KW"/>
</dbReference>
<dbReference type="PROSITE" id="PS50943">
    <property type="entry name" value="HTH_CROC1"/>
    <property type="match status" value="1"/>
</dbReference>
<evidence type="ECO:0000313" key="4">
    <source>
        <dbReference type="Proteomes" id="UP000572680"/>
    </source>
</evidence>
<dbReference type="GO" id="GO:0003700">
    <property type="term" value="F:DNA-binding transcription factor activity"/>
    <property type="evidence" value="ECO:0007669"/>
    <property type="project" value="TreeGrafter"/>
</dbReference>
<dbReference type="Gene3D" id="1.10.260.40">
    <property type="entry name" value="lambda repressor-like DNA-binding domains"/>
    <property type="match status" value="1"/>
</dbReference>
<dbReference type="Proteomes" id="UP000572680">
    <property type="component" value="Unassembled WGS sequence"/>
</dbReference>
<dbReference type="Pfam" id="PF13560">
    <property type="entry name" value="HTH_31"/>
    <property type="match status" value="1"/>
</dbReference>
<dbReference type="EMBL" id="JACJIA010000016">
    <property type="protein sequence ID" value="MBA8956560.1"/>
    <property type="molecule type" value="Genomic_DNA"/>
</dbReference>
<organism evidence="3 4">
    <name type="scientific">Actinomadura namibiensis</name>
    <dbReference type="NCBI Taxonomy" id="182080"/>
    <lineage>
        <taxon>Bacteria</taxon>
        <taxon>Bacillati</taxon>
        <taxon>Actinomycetota</taxon>
        <taxon>Actinomycetes</taxon>
        <taxon>Streptosporangiales</taxon>
        <taxon>Thermomonosporaceae</taxon>
        <taxon>Actinomadura</taxon>
    </lineage>
</organism>
<accession>A0A7W3QR97</accession>
<gene>
    <name evidence="3" type="ORF">HNR61_008243</name>
</gene>
<evidence type="ECO:0000313" key="3">
    <source>
        <dbReference type="EMBL" id="MBA8956560.1"/>
    </source>
</evidence>
<proteinExistence type="predicted"/>
<reference evidence="3 4" key="1">
    <citation type="submission" date="2020-08" db="EMBL/GenBank/DDBJ databases">
        <title>Genomic Encyclopedia of Type Strains, Phase IV (KMG-IV): sequencing the most valuable type-strain genomes for metagenomic binning, comparative biology and taxonomic classification.</title>
        <authorList>
            <person name="Goeker M."/>
        </authorList>
    </citation>
    <scope>NUCLEOTIDE SEQUENCE [LARGE SCALE GENOMIC DNA]</scope>
    <source>
        <strain evidence="3 4">DSM 44197</strain>
    </source>
</reference>
<keyword evidence="1" id="KW-0238">DNA-binding</keyword>
<protein>
    <submittedName>
        <fullName evidence="3">Transcriptional regulator with XRE-family HTH domain</fullName>
    </submittedName>
</protein>
<evidence type="ECO:0000256" key="1">
    <source>
        <dbReference type="ARBA" id="ARBA00023125"/>
    </source>
</evidence>
<dbReference type="PANTHER" id="PTHR46797:SF1">
    <property type="entry name" value="METHYLPHOSPHONATE SYNTHASE"/>
    <property type="match status" value="1"/>
</dbReference>
<name>A0A7W3QR97_ACTNM</name>
<dbReference type="InterPro" id="IPR050807">
    <property type="entry name" value="TransReg_Diox_bact_type"/>
</dbReference>
<dbReference type="SMART" id="SM00530">
    <property type="entry name" value="HTH_XRE"/>
    <property type="match status" value="1"/>
</dbReference>
<dbReference type="InterPro" id="IPR001387">
    <property type="entry name" value="Cro/C1-type_HTH"/>
</dbReference>
<keyword evidence="4" id="KW-1185">Reference proteome</keyword>
<dbReference type="SUPFAM" id="SSF47413">
    <property type="entry name" value="lambda repressor-like DNA-binding domains"/>
    <property type="match status" value="1"/>
</dbReference>
<dbReference type="InterPro" id="IPR010982">
    <property type="entry name" value="Lambda_DNA-bd_dom_sf"/>
</dbReference>
<feature type="domain" description="HTH cro/C1-type" evidence="2">
    <location>
        <begin position="13"/>
        <end position="67"/>
    </location>
</feature>
<sequence length="402" mass="44172">MAGSPETSIGDRIRFYRHAAGKTQAVVAGLAGITEDYLSQLERGMRTPSITLLHNLSGILMVPTSALLGESGSGPVAVERNSAASDLQAALMIPVHHRDLASPPPLPELRDRVDAAWASWQRASERYSQTGPLLPGLVRDVEAALHTHGPERRQACQIAADLYFLLRTYTKRIGRTDLALLVADRGRRAAEDADDPLRIAAAQWNVGQVQLSTNEADAAEDIAIHAIEELDRARATVEDVPRTALQGALWLVATIAAVRKKDNWAARELLREKAFPAAQRAGEGNVFWTVFGPTNVTLHAVTVEMESGETGEALRLADEIDIVRCPSVERRATFYLELARGYEQRRDDTGVLLHLLDVEREAPEDMRYNPLVRDLVHGLLRRARPTLAPQVRDLADRIGLVA</sequence>